<evidence type="ECO:0000256" key="1">
    <source>
        <dbReference type="SAM" id="MobiDB-lite"/>
    </source>
</evidence>
<feature type="compositionally biased region" description="Basic residues" evidence="1">
    <location>
        <begin position="907"/>
        <end position="929"/>
    </location>
</feature>
<feature type="compositionally biased region" description="Basic residues" evidence="1">
    <location>
        <begin position="940"/>
        <end position="957"/>
    </location>
</feature>
<sequence length="976" mass="108631">MPNKCTNKRGLIKTALLISSLSLLPSTNARLADRSRLVKARGGRRDINNLAIEGGAYRVQQGGDYNAPSSGIIPRGNDRTLKDEDFTTTTTDERKLRGQQQPQYENPEFFGRRLSSQLTGCCYSYQDYSAADMCALYNQDCESGETPSHDSGDEACTQSGLSFIGISFSVNTASGNPYSYQLCDQFPMENIIDRNYKYVMSMDEDGWLVGGGYKSFDYSGKMPYIDSSHTELLRIGSLDTSKGGTTIEQVYNAMSSVSFAPFSVFPEKLKGGGGHHSGDGGNDGAPSGDVTLVVSIVNTYEDNDSYSSYENFLDQLFSAMYAVNGGACMDDHDTDPHVSMARGVRFKSSYHQQQYMYTANLEVAVWQAMYPKGTPIGSKGYAAFPPGSRNKQYQQYMYTANLEVAVWQAMYPKGTPIGSKGYAAFPPGSRNKQYVGYGNLYFFFDRANITKAWMPNRDLSDDEAYYATLFTSSDVSSYYQSVQKVNFDYSASRDNGGEWEHNPYAWKASMAMHDMTEGWLLPPNCEQEGETFFGIPLSRKSDSNLQASSTFQSQFDFENIVDRNNTYIKSFGTNHGWLVGEQIGNGAGSIVDKDTAHIPIFYTGTTNPDMGGISLSNLIKIGKTIDFGTLYIKPAFVFVDSDGHIKLQFEMDPNSALAYLYDNLCKMLGIAWNYDTPYNKAGVYTNCAMHASGDRAKYGCGPEGSGVGGFCPQMTVAYAPRFFSEEHAAAYLDRCNNYVDYWRSLYPSGVAVGTTSFCPSGGCLALFLNRYDVFNVFKPDLGGSWVEYNGGSLQPTYSPAPTWKGGCDEPHNFHLDKCFRKRAKPPASKVVWDSLGSVGQFSVFLLGFMAMTLSVSIFLARARKRRKKGESYVGYLFRDAKKGKKRKKRRVKNEDLEETMLDDNKSSRSRRSSKSCSRSKSRSRSKSAARSRSDKSVSGKSHRSSKSRSKSRSRRSSSRRDRENYDESEETRQQLV</sequence>
<dbReference type="InterPro" id="IPR032922">
    <property type="entry name" value="SON"/>
</dbReference>
<feature type="transmembrane region" description="Helical" evidence="2">
    <location>
        <begin position="841"/>
        <end position="860"/>
    </location>
</feature>
<feature type="chain" id="PRO_5044869795" evidence="3">
    <location>
        <begin position="30"/>
        <end position="976"/>
    </location>
</feature>
<keyword evidence="2" id="KW-1133">Transmembrane helix</keyword>
<accession>A0ABD3P8Y7</accession>
<proteinExistence type="predicted"/>
<feature type="region of interest" description="Disordered" evidence="1">
    <location>
        <begin position="63"/>
        <end position="83"/>
    </location>
</feature>
<evidence type="ECO:0000313" key="4">
    <source>
        <dbReference type="EMBL" id="KAL3784508.1"/>
    </source>
</evidence>
<dbReference type="PANTHER" id="PTHR46528">
    <property type="entry name" value="PROTEIN SON"/>
    <property type="match status" value="1"/>
</dbReference>
<evidence type="ECO:0000256" key="3">
    <source>
        <dbReference type="SAM" id="SignalP"/>
    </source>
</evidence>
<dbReference type="EMBL" id="JALLPJ020000725">
    <property type="protein sequence ID" value="KAL3784508.1"/>
    <property type="molecule type" value="Genomic_DNA"/>
</dbReference>
<evidence type="ECO:0000256" key="2">
    <source>
        <dbReference type="SAM" id="Phobius"/>
    </source>
</evidence>
<dbReference type="AlphaFoldDB" id="A0ABD3P8Y7"/>
<reference evidence="4 5" key="1">
    <citation type="submission" date="2024-10" db="EMBL/GenBank/DDBJ databases">
        <title>Updated reference genomes for cyclostephanoid diatoms.</title>
        <authorList>
            <person name="Roberts W.R."/>
            <person name="Alverson A.J."/>
        </authorList>
    </citation>
    <scope>NUCLEOTIDE SEQUENCE [LARGE SCALE GENOMIC DNA]</scope>
    <source>
        <strain evidence="4 5">AJA010-31</strain>
    </source>
</reference>
<feature type="region of interest" description="Disordered" evidence="1">
    <location>
        <begin position="883"/>
        <end position="976"/>
    </location>
</feature>
<keyword evidence="2" id="KW-0812">Transmembrane</keyword>
<dbReference type="Proteomes" id="UP001530400">
    <property type="component" value="Unassembled WGS sequence"/>
</dbReference>
<keyword evidence="5" id="KW-1185">Reference proteome</keyword>
<organism evidence="4 5">
    <name type="scientific">Cyclotella atomus</name>
    <dbReference type="NCBI Taxonomy" id="382360"/>
    <lineage>
        <taxon>Eukaryota</taxon>
        <taxon>Sar</taxon>
        <taxon>Stramenopiles</taxon>
        <taxon>Ochrophyta</taxon>
        <taxon>Bacillariophyta</taxon>
        <taxon>Coscinodiscophyceae</taxon>
        <taxon>Thalassiosirophycidae</taxon>
        <taxon>Stephanodiscales</taxon>
        <taxon>Stephanodiscaceae</taxon>
        <taxon>Cyclotella</taxon>
    </lineage>
</organism>
<keyword evidence="2" id="KW-0472">Membrane</keyword>
<evidence type="ECO:0000313" key="5">
    <source>
        <dbReference type="Proteomes" id="UP001530400"/>
    </source>
</evidence>
<feature type="signal peptide" evidence="3">
    <location>
        <begin position="1"/>
        <end position="29"/>
    </location>
</feature>
<name>A0ABD3P8Y7_9STRA</name>
<keyword evidence="3" id="KW-0732">Signal</keyword>
<dbReference type="PANTHER" id="PTHR46528:SF1">
    <property type="entry name" value="PROTEIN SON"/>
    <property type="match status" value="1"/>
</dbReference>
<gene>
    <name evidence="4" type="ORF">ACHAWO_003214</name>
</gene>
<comment type="caution">
    <text evidence="4">The sequence shown here is derived from an EMBL/GenBank/DDBJ whole genome shotgun (WGS) entry which is preliminary data.</text>
</comment>
<protein>
    <submittedName>
        <fullName evidence="4">Uncharacterized protein</fullName>
    </submittedName>
</protein>